<evidence type="ECO:0000256" key="1">
    <source>
        <dbReference type="ARBA" id="ARBA00004651"/>
    </source>
</evidence>
<feature type="transmembrane region" description="Helical" evidence="6">
    <location>
        <begin position="387"/>
        <end position="404"/>
    </location>
</feature>
<dbReference type="InterPro" id="IPR050833">
    <property type="entry name" value="Poly_Biosynth_Transport"/>
</dbReference>
<feature type="transmembrane region" description="Helical" evidence="6">
    <location>
        <begin position="186"/>
        <end position="210"/>
    </location>
</feature>
<name>A0ABV7A7J3_9BACI</name>
<keyword evidence="3 6" id="KW-0812">Transmembrane</keyword>
<feature type="transmembrane region" description="Helical" evidence="6">
    <location>
        <begin position="120"/>
        <end position="142"/>
    </location>
</feature>
<dbReference type="RefSeq" id="WP_390306254.1">
    <property type="nucleotide sequence ID" value="NZ_JBHRRZ010000016.1"/>
</dbReference>
<organism evidence="7 8">
    <name type="scientific">Virgibacillus sediminis</name>
    <dbReference type="NCBI Taxonomy" id="202260"/>
    <lineage>
        <taxon>Bacteria</taxon>
        <taxon>Bacillati</taxon>
        <taxon>Bacillota</taxon>
        <taxon>Bacilli</taxon>
        <taxon>Bacillales</taxon>
        <taxon>Bacillaceae</taxon>
        <taxon>Virgibacillus</taxon>
    </lineage>
</organism>
<dbReference type="Pfam" id="PF01943">
    <property type="entry name" value="Polysacc_synt"/>
    <property type="match status" value="1"/>
</dbReference>
<feature type="transmembrane region" description="Helical" evidence="6">
    <location>
        <begin position="479"/>
        <end position="499"/>
    </location>
</feature>
<gene>
    <name evidence="7" type="ORF">ACFODW_10850</name>
</gene>
<sequence length="532" mass="57663">MSGIESKRLMKGAFLLALAGLLSKILSAAYRVPLQNLTGDIGFYVYQQVYPILGIAAVLGLYGFPAAVSKLAVDLKAGGYPLSFRSFYVPVLLLLGGFNSIISILLYINAGKLAVAVGDPMLSGIYQFSALIFLLLPFVAVLRGVFQGNYQMEPTAYSQVGEQLVRVCLIIGAAVTVALRDEVYHIGWAAVFASLLGTGAAILILSIFFVKRKPYTSGTAQVPWRFLTRNLLLVGVVAALNHMVLLVIQFADTFTLVPSLRQYGLSPEEAMEAKGVFDRGQPLIQLGTVLGSSFAIALVPGLSRHRLKEQPDSLRQPVRGALLFSFYLASGAVAGLITIFPEANTLLYQNDRGSGALQVLTVSILLCSLAVTGASLLQGVGGVKRTAAFIAAAFLVKWAGNVLLVPWWGIMGGALATITSLVLLCLLVYAQLMRAFPRLHFLKNVCWKPLFTALISMVIYLLFVEAIFSGYGMESRLSLLFYILAISTTGGALYLYILVRGHAFTKSQLEMLPFSAFFIRIHKGRKSNEQSY</sequence>
<evidence type="ECO:0000313" key="8">
    <source>
        <dbReference type="Proteomes" id="UP001595387"/>
    </source>
</evidence>
<dbReference type="PANTHER" id="PTHR30250:SF29">
    <property type="entry name" value="POLYSACCHARIDE BIOSYNTHESIS PROTEIN C-TERMINAL DOMAIN-CONTAINING PROTEIN"/>
    <property type="match status" value="1"/>
</dbReference>
<dbReference type="InterPro" id="IPR002797">
    <property type="entry name" value="Polysacc_synth"/>
</dbReference>
<keyword evidence="8" id="KW-1185">Reference proteome</keyword>
<reference evidence="8" key="1">
    <citation type="journal article" date="2019" name="Int. J. Syst. Evol. Microbiol.">
        <title>The Global Catalogue of Microorganisms (GCM) 10K type strain sequencing project: providing services to taxonomists for standard genome sequencing and annotation.</title>
        <authorList>
            <consortium name="The Broad Institute Genomics Platform"/>
            <consortium name="The Broad Institute Genome Sequencing Center for Infectious Disease"/>
            <person name="Wu L."/>
            <person name="Ma J."/>
        </authorList>
    </citation>
    <scope>NUCLEOTIDE SEQUENCE [LARGE SCALE GENOMIC DNA]</scope>
    <source>
        <strain evidence="8">KCTC 13193</strain>
    </source>
</reference>
<evidence type="ECO:0000256" key="3">
    <source>
        <dbReference type="ARBA" id="ARBA00022692"/>
    </source>
</evidence>
<keyword evidence="4 6" id="KW-1133">Transmembrane helix</keyword>
<dbReference type="InterPro" id="IPR024923">
    <property type="entry name" value="PG_synth_SpoVB"/>
</dbReference>
<evidence type="ECO:0000313" key="7">
    <source>
        <dbReference type="EMBL" id="MFC2948833.1"/>
    </source>
</evidence>
<protein>
    <submittedName>
        <fullName evidence="7">Oligosaccharide flippase family protein</fullName>
    </submittedName>
</protein>
<feature type="transmembrane region" description="Helical" evidence="6">
    <location>
        <begin position="360"/>
        <end position="380"/>
    </location>
</feature>
<keyword evidence="5 6" id="KW-0472">Membrane</keyword>
<evidence type="ECO:0000256" key="2">
    <source>
        <dbReference type="ARBA" id="ARBA00022475"/>
    </source>
</evidence>
<dbReference type="Proteomes" id="UP001595387">
    <property type="component" value="Unassembled WGS sequence"/>
</dbReference>
<dbReference type="CDD" id="cd13124">
    <property type="entry name" value="MATE_SpoVB_like"/>
    <property type="match status" value="1"/>
</dbReference>
<feature type="transmembrane region" description="Helical" evidence="6">
    <location>
        <begin position="163"/>
        <end position="180"/>
    </location>
</feature>
<feature type="transmembrane region" description="Helical" evidence="6">
    <location>
        <begin position="87"/>
        <end position="108"/>
    </location>
</feature>
<evidence type="ECO:0000256" key="6">
    <source>
        <dbReference type="SAM" id="Phobius"/>
    </source>
</evidence>
<evidence type="ECO:0000256" key="5">
    <source>
        <dbReference type="ARBA" id="ARBA00023136"/>
    </source>
</evidence>
<dbReference type="PANTHER" id="PTHR30250">
    <property type="entry name" value="PST FAMILY PREDICTED COLANIC ACID TRANSPORTER"/>
    <property type="match status" value="1"/>
</dbReference>
<keyword evidence="2" id="KW-1003">Cell membrane</keyword>
<evidence type="ECO:0000256" key="4">
    <source>
        <dbReference type="ARBA" id="ARBA00022989"/>
    </source>
</evidence>
<feature type="transmembrane region" description="Helical" evidence="6">
    <location>
        <begin position="52"/>
        <end position="75"/>
    </location>
</feature>
<feature type="transmembrane region" description="Helical" evidence="6">
    <location>
        <begin position="231"/>
        <end position="251"/>
    </location>
</feature>
<proteinExistence type="predicted"/>
<comment type="subcellular location">
    <subcellularLocation>
        <location evidence="1">Cell membrane</location>
        <topology evidence="1">Multi-pass membrane protein</topology>
    </subcellularLocation>
</comment>
<feature type="transmembrane region" description="Helical" evidence="6">
    <location>
        <begin position="322"/>
        <end position="340"/>
    </location>
</feature>
<comment type="caution">
    <text evidence="7">The sequence shown here is derived from an EMBL/GenBank/DDBJ whole genome shotgun (WGS) entry which is preliminary data.</text>
</comment>
<accession>A0ABV7A7J3</accession>
<feature type="transmembrane region" description="Helical" evidence="6">
    <location>
        <begin position="450"/>
        <end position="473"/>
    </location>
</feature>
<dbReference type="EMBL" id="JBHRRZ010000016">
    <property type="protein sequence ID" value="MFC2948833.1"/>
    <property type="molecule type" value="Genomic_DNA"/>
</dbReference>
<feature type="transmembrane region" description="Helical" evidence="6">
    <location>
        <begin position="410"/>
        <end position="429"/>
    </location>
</feature>
<feature type="transmembrane region" description="Helical" evidence="6">
    <location>
        <begin position="283"/>
        <end position="302"/>
    </location>
</feature>